<keyword evidence="1" id="KW-0349">Heme</keyword>
<name>A0A1A8XKM1_9RHOO</name>
<dbReference type="InterPro" id="IPR036400">
    <property type="entry name" value="Cyt_B5-like_heme/steroid_sf"/>
</dbReference>
<organism evidence="6 7">
    <name type="scientific">Candidatus Propionivibrio aalborgensis</name>
    <dbReference type="NCBI Taxonomy" id="1860101"/>
    <lineage>
        <taxon>Bacteria</taxon>
        <taxon>Pseudomonadati</taxon>
        <taxon>Pseudomonadota</taxon>
        <taxon>Betaproteobacteria</taxon>
        <taxon>Rhodocyclales</taxon>
        <taxon>Rhodocyclaceae</taxon>
        <taxon>Propionivibrio</taxon>
    </lineage>
</organism>
<evidence type="ECO:0000256" key="3">
    <source>
        <dbReference type="ARBA" id="ARBA00023004"/>
    </source>
</evidence>
<dbReference type="InterPro" id="IPR050668">
    <property type="entry name" value="Cytochrome_b5"/>
</dbReference>
<accession>A0A1A8XKM1</accession>
<sequence length="128" mass="13904">MMRKLFILGTALFWLCILITWIAGRGGEVAVEAPVAASEKRFSLVELAQHSAGEDCWMAIEGKVYDLSAYLPKHPSKPSIIVPWCGREASQAYRTKTKGRKHSAEADGLLGAYLIGVLGETSSAPARQ</sequence>
<dbReference type="PANTHER" id="PTHR19359">
    <property type="entry name" value="CYTOCHROME B5"/>
    <property type="match status" value="1"/>
</dbReference>
<evidence type="ECO:0000256" key="4">
    <source>
        <dbReference type="ARBA" id="ARBA00038168"/>
    </source>
</evidence>
<feature type="domain" description="Cytochrome b5 heme-binding" evidence="5">
    <location>
        <begin position="39"/>
        <end position="119"/>
    </location>
</feature>
<keyword evidence="3" id="KW-0408">Iron</keyword>
<dbReference type="InterPro" id="IPR001199">
    <property type="entry name" value="Cyt_B5-like_heme/steroid-bd"/>
</dbReference>
<dbReference type="GO" id="GO:0046872">
    <property type="term" value="F:metal ion binding"/>
    <property type="evidence" value="ECO:0007669"/>
    <property type="project" value="UniProtKB-KW"/>
</dbReference>
<comment type="similarity">
    <text evidence="4">Belongs to the cytochrome b5 family.</text>
</comment>
<dbReference type="PROSITE" id="PS50255">
    <property type="entry name" value="CYTOCHROME_B5_2"/>
    <property type="match status" value="1"/>
</dbReference>
<dbReference type="SUPFAM" id="SSF55856">
    <property type="entry name" value="Cytochrome b5-like heme/steroid binding domain"/>
    <property type="match status" value="1"/>
</dbReference>
<dbReference type="AlphaFoldDB" id="A0A1A8XKM1"/>
<reference evidence="6 7" key="1">
    <citation type="submission" date="2016-06" db="EMBL/GenBank/DDBJ databases">
        <authorList>
            <person name="Kjaerup R.B."/>
            <person name="Dalgaard T.S."/>
            <person name="Juul-Madsen H.R."/>
        </authorList>
    </citation>
    <scope>NUCLEOTIDE SEQUENCE [LARGE SCALE GENOMIC DNA]</scope>
    <source>
        <strain evidence="6">2</strain>
    </source>
</reference>
<dbReference type="EMBL" id="FLQY01000035">
    <property type="protein sequence ID" value="SBT04488.1"/>
    <property type="molecule type" value="Genomic_DNA"/>
</dbReference>
<protein>
    <submittedName>
        <fullName evidence="6">Cytochrome b5</fullName>
    </submittedName>
</protein>
<evidence type="ECO:0000256" key="1">
    <source>
        <dbReference type="ARBA" id="ARBA00022617"/>
    </source>
</evidence>
<evidence type="ECO:0000313" key="7">
    <source>
        <dbReference type="Proteomes" id="UP000199600"/>
    </source>
</evidence>
<proteinExistence type="inferred from homology"/>
<dbReference type="SMART" id="SM01117">
    <property type="entry name" value="Cyt-b5"/>
    <property type="match status" value="1"/>
</dbReference>
<evidence type="ECO:0000256" key="2">
    <source>
        <dbReference type="ARBA" id="ARBA00022723"/>
    </source>
</evidence>
<evidence type="ECO:0000259" key="5">
    <source>
        <dbReference type="PROSITE" id="PS50255"/>
    </source>
</evidence>
<keyword evidence="7" id="KW-1185">Reference proteome</keyword>
<gene>
    <name evidence="6" type="ORF">PROAA_130014</name>
</gene>
<dbReference type="GO" id="GO:0020037">
    <property type="term" value="F:heme binding"/>
    <property type="evidence" value="ECO:0007669"/>
    <property type="project" value="TreeGrafter"/>
</dbReference>
<dbReference type="GO" id="GO:0016020">
    <property type="term" value="C:membrane"/>
    <property type="evidence" value="ECO:0007669"/>
    <property type="project" value="TreeGrafter"/>
</dbReference>
<dbReference type="Pfam" id="PF00173">
    <property type="entry name" value="Cyt-b5"/>
    <property type="match status" value="1"/>
</dbReference>
<dbReference type="PANTHER" id="PTHR19359:SF25">
    <property type="entry name" value="CYTOCHROME B5 HEME-BINDING DOMAIN-CONTAINING PROTEIN"/>
    <property type="match status" value="1"/>
</dbReference>
<dbReference type="Proteomes" id="UP000199600">
    <property type="component" value="Unassembled WGS sequence"/>
</dbReference>
<evidence type="ECO:0000313" key="6">
    <source>
        <dbReference type="EMBL" id="SBT04488.1"/>
    </source>
</evidence>
<dbReference type="Gene3D" id="3.10.120.10">
    <property type="entry name" value="Cytochrome b5-like heme/steroid binding domain"/>
    <property type="match status" value="1"/>
</dbReference>
<keyword evidence="2" id="KW-0479">Metal-binding</keyword>